<dbReference type="OMA" id="RRPLWNT"/>
<dbReference type="InterPro" id="IPR040264">
    <property type="entry name" value="T15H9.4-like"/>
</dbReference>
<proteinExistence type="predicted"/>
<sequence>MKTFQNLRNARTTPLSRSQAQSSSNKPSNSEDRAVNSSSVKQGQQSRFSRFLPSSQFKTAVEKSSRRPRTISGEKHLVNPKVKKSTMPSKAWRGKGIFSPKAQISRIQNNLGFPCELPDDLVAEVDIQAKFDQKDKKVGLTITKSLLILRVEEYSIFYGKLKICDFLTYLQDEPIASKKEFYDRLKPLRDVGKEFHLRLRRPLWNTPATRLPKGYDRAPGYSYIRGLMILYPGGNLGMNVKSYNNKVYVTSTDQMSIASAACLMGDCIVDVDGTPVTSTVSCGEQVLMTIERAVDVQAIRVVKFVLLVEKIPEKDPRMAHDTTKIGVDEAEKIRRHTLPAALKGIYRGKHGCDQKHLVIHEMSMFTPIGADPFNPLLMQAVPPKKMDAMHASKSSQVNIPTPLQRSKE</sequence>
<dbReference type="KEGG" id="loa:LOAG_00890"/>
<dbReference type="Proteomes" id="UP000095285">
    <property type="component" value="Unassembled WGS sequence"/>
</dbReference>
<dbReference type="InterPro" id="IPR036034">
    <property type="entry name" value="PDZ_sf"/>
</dbReference>
<dbReference type="WBParaSite" id="EN70_11150">
    <property type="protein sequence ID" value="EN70_11150"/>
    <property type="gene ID" value="EN70_11150"/>
</dbReference>
<dbReference type="CTD" id="9938258"/>
<feature type="region of interest" description="Disordered" evidence="1">
    <location>
        <begin position="1"/>
        <end position="89"/>
    </location>
</feature>
<dbReference type="SUPFAM" id="SSF50156">
    <property type="entry name" value="PDZ domain-like"/>
    <property type="match status" value="1"/>
</dbReference>
<protein>
    <submittedName>
        <fullName evidence="4">PDZ domain-containing protein</fullName>
    </submittedName>
</protein>
<dbReference type="AlphaFoldDB" id="A0A1I7V8W0"/>
<gene>
    <name evidence="2 4" type="ORF">LOAG_00890</name>
</gene>
<evidence type="ECO:0000313" key="3">
    <source>
        <dbReference type="Proteomes" id="UP000095285"/>
    </source>
</evidence>
<reference evidence="4" key="2">
    <citation type="submission" date="2016-11" db="UniProtKB">
        <authorList>
            <consortium name="WormBaseParasite"/>
        </authorList>
    </citation>
    <scope>IDENTIFICATION</scope>
</reference>
<dbReference type="GeneID" id="9938258"/>
<dbReference type="EMBL" id="JH712291">
    <property type="protein sequence ID" value="EFO27591.2"/>
    <property type="molecule type" value="Genomic_DNA"/>
</dbReference>
<evidence type="ECO:0000313" key="2">
    <source>
        <dbReference type="EMBL" id="EFO27591.2"/>
    </source>
</evidence>
<name>A0A1I7V8W0_LOALO</name>
<feature type="compositionally biased region" description="Polar residues" evidence="1">
    <location>
        <begin position="1"/>
        <end position="28"/>
    </location>
</feature>
<dbReference type="PANTHER" id="PTHR31327">
    <property type="entry name" value="SPERM MEIOSIS PDZ DOMAIN CONTAINING PROTEINS-RELATED"/>
    <property type="match status" value="1"/>
</dbReference>
<organism evidence="3 4">
    <name type="scientific">Loa loa</name>
    <name type="common">Eye worm</name>
    <name type="synonym">Filaria loa</name>
    <dbReference type="NCBI Taxonomy" id="7209"/>
    <lineage>
        <taxon>Eukaryota</taxon>
        <taxon>Metazoa</taxon>
        <taxon>Ecdysozoa</taxon>
        <taxon>Nematoda</taxon>
        <taxon>Chromadorea</taxon>
        <taxon>Rhabditida</taxon>
        <taxon>Spirurina</taxon>
        <taxon>Spiruromorpha</taxon>
        <taxon>Filarioidea</taxon>
        <taxon>Onchocercidae</taxon>
        <taxon>Loa</taxon>
    </lineage>
</organism>
<keyword evidence="3" id="KW-1185">Reference proteome</keyword>
<dbReference type="STRING" id="7209.A0A1I7V8W0"/>
<accession>A0A1S0UAT1</accession>
<evidence type="ECO:0000313" key="4">
    <source>
        <dbReference type="WBParaSite" id="EN70_11150"/>
    </source>
</evidence>
<accession>A0A1I7V8W0</accession>
<reference evidence="2 3" key="1">
    <citation type="submission" date="2012-04" db="EMBL/GenBank/DDBJ databases">
        <title>The Genome Sequence of Loa loa.</title>
        <authorList>
            <consortium name="The Broad Institute Genome Sequencing Platform"/>
            <consortium name="Broad Institute Genome Sequencing Center for Infectious Disease"/>
            <person name="Nutman T.B."/>
            <person name="Fink D.L."/>
            <person name="Russ C."/>
            <person name="Young S."/>
            <person name="Zeng Q."/>
            <person name="Gargeya S."/>
            <person name="Alvarado L."/>
            <person name="Berlin A."/>
            <person name="Chapman S.B."/>
            <person name="Chen Z."/>
            <person name="Freedman E."/>
            <person name="Gellesch M."/>
            <person name="Goldberg J."/>
            <person name="Griggs A."/>
            <person name="Gujja S."/>
            <person name="Heilman E.R."/>
            <person name="Heiman D."/>
            <person name="Howarth C."/>
            <person name="Mehta T."/>
            <person name="Neiman D."/>
            <person name="Pearson M."/>
            <person name="Roberts A."/>
            <person name="Saif S."/>
            <person name="Shea T."/>
            <person name="Shenoy N."/>
            <person name="Sisk P."/>
            <person name="Stolte C."/>
            <person name="Sykes S."/>
            <person name="White J."/>
            <person name="Yandava C."/>
            <person name="Haas B."/>
            <person name="Henn M.R."/>
            <person name="Nusbaum C."/>
            <person name="Birren B."/>
        </authorList>
    </citation>
    <scope>NUCLEOTIDE SEQUENCE [LARGE SCALE GENOMIC DNA]</scope>
</reference>
<dbReference type="OrthoDB" id="5875756at2759"/>
<dbReference type="eggNOG" id="KOG3528">
    <property type="taxonomic scope" value="Eukaryota"/>
</dbReference>
<dbReference type="RefSeq" id="XP_020303976.1">
    <property type="nucleotide sequence ID" value="XM_020445578.1"/>
</dbReference>
<feature type="compositionally biased region" description="Polar residues" evidence="1">
    <location>
        <begin position="35"/>
        <end position="58"/>
    </location>
</feature>
<evidence type="ECO:0000256" key="1">
    <source>
        <dbReference type="SAM" id="MobiDB-lite"/>
    </source>
</evidence>